<dbReference type="GO" id="GO:0004674">
    <property type="term" value="F:protein serine/threonine kinase activity"/>
    <property type="evidence" value="ECO:0007669"/>
    <property type="project" value="TreeGrafter"/>
</dbReference>
<reference evidence="3" key="1">
    <citation type="submission" date="2023-03" db="EMBL/GenBank/DDBJ databases">
        <title>Massive genome expansion in bonnet fungi (Mycena s.s.) driven by repeated elements and novel gene families across ecological guilds.</title>
        <authorList>
            <consortium name="Lawrence Berkeley National Laboratory"/>
            <person name="Harder C.B."/>
            <person name="Miyauchi S."/>
            <person name="Viragh M."/>
            <person name="Kuo A."/>
            <person name="Thoen E."/>
            <person name="Andreopoulos B."/>
            <person name="Lu D."/>
            <person name="Skrede I."/>
            <person name="Drula E."/>
            <person name="Henrissat B."/>
            <person name="Morin E."/>
            <person name="Kohler A."/>
            <person name="Barry K."/>
            <person name="LaButti K."/>
            <person name="Morin E."/>
            <person name="Salamov A."/>
            <person name="Lipzen A."/>
            <person name="Mereny Z."/>
            <person name="Hegedus B."/>
            <person name="Baldrian P."/>
            <person name="Stursova M."/>
            <person name="Weitz H."/>
            <person name="Taylor A."/>
            <person name="Grigoriev I.V."/>
            <person name="Nagy L.G."/>
            <person name="Martin F."/>
            <person name="Kauserud H."/>
        </authorList>
    </citation>
    <scope>NUCLEOTIDE SEQUENCE</scope>
    <source>
        <strain evidence="3">CBHHK182m</strain>
    </source>
</reference>
<feature type="compositionally biased region" description="Low complexity" evidence="2">
    <location>
        <begin position="495"/>
        <end position="504"/>
    </location>
</feature>
<feature type="region of interest" description="Disordered" evidence="2">
    <location>
        <begin position="432"/>
        <end position="595"/>
    </location>
</feature>
<sequence>MYTGLENGRAALLTECTDLKRERDAGVTLLTRCEARLASLETQHAGCAETLAAQCTQMEELRAAPAPRAGGAWATLMSVQTENARLRALLAGGGGVEVSDRGDECEEMSADEGDDELDSTPRPPKFDVNIKELERADTDLESTKTDLCAAHTTLEASVSELASTNNDLHAANVQLEKTNKELQCTNDQLRAAHTTLETSLSEETSTNGELRTTHATLQASFSELVGTHNELRTTHKTLETSFAGLASVNDKLRAANKELKSTKARLEAVNDKLQTTHKALEVSFSELTSNNDELRDTHTTLESSSLQLTSTNTELHSTTLKHASTNALLEAANKTLRIAKEEADAAVKQLTTANAEFKAAREEQLSTHAAECAGLHVRVAELAQRVRTAEAASEEVGNERAGLLAENAHLQAENTRLGVTKVKKVHQNKTLSADAPQSIAPLPPSSSPPPLPPSSRPPALPSTPPRVPSPASSDMALSPISTSPVIIQSPTVRKPAFPFRRGAPPASPPPSSPVVATQRPKSTAQPASSLFLPSRPHPSLPRPTSAMPNTVLDSLLSSRGGPSPRKRSRAAYESEGGSTETPASKVQRQAAPGNQNFVAIPRTVCVPKPASKRAVLSTTTTSTAPAKNRVPLGVVNGGGAPSNTARKLGIGHLDLLPGKQVAFASTAPWDELVGHAISAHPEQCAELLSRARGMISARG</sequence>
<dbReference type="EMBL" id="JARKIB010000052">
    <property type="protein sequence ID" value="KAJ7754491.1"/>
    <property type="molecule type" value="Genomic_DNA"/>
</dbReference>
<feature type="compositionally biased region" description="Acidic residues" evidence="2">
    <location>
        <begin position="103"/>
        <end position="118"/>
    </location>
</feature>
<keyword evidence="4" id="KW-1185">Reference proteome</keyword>
<evidence type="ECO:0000256" key="2">
    <source>
        <dbReference type="SAM" id="MobiDB-lite"/>
    </source>
</evidence>
<organism evidence="3 4">
    <name type="scientific">Mycena metata</name>
    <dbReference type="NCBI Taxonomy" id="1033252"/>
    <lineage>
        <taxon>Eukaryota</taxon>
        <taxon>Fungi</taxon>
        <taxon>Dikarya</taxon>
        <taxon>Basidiomycota</taxon>
        <taxon>Agaricomycotina</taxon>
        <taxon>Agaricomycetes</taxon>
        <taxon>Agaricomycetidae</taxon>
        <taxon>Agaricales</taxon>
        <taxon>Marasmiineae</taxon>
        <taxon>Mycenaceae</taxon>
        <taxon>Mycena</taxon>
    </lineage>
</organism>
<evidence type="ECO:0000313" key="3">
    <source>
        <dbReference type="EMBL" id="KAJ7754491.1"/>
    </source>
</evidence>
<name>A0AAD7J0W8_9AGAR</name>
<dbReference type="GO" id="GO:0005737">
    <property type="term" value="C:cytoplasm"/>
    <property type="evidence" value="ECO:0007669"/>
    <property type="project" value="TreeGrafter"/>
</dbReference>
<dbReference type="PANTHER" id="PTHR22988:SF75">
    <property type="entry name" value="MYOSIN-16-LIKE"/>
    <property type="match status" value="1"/>
</dbReference>
<accession>A0AAD7J0W8</accession>
<feature type="coiled-coil region" evidence="1">
    <location>
        <begin position="245"/>
        <end position="283"/>
    </location>
</feature>
<comment type="caution">
    <text evidence="3">The sequence shown here is derived from an EMBL/GenBank/DDBJ whole genome shotgun (WGS) entry which is preliminary data.</text>
</comment>
<dbReference type="PANTHER" id="PTHR22988">
    <property type="entry name" value="MYOTONIC DYSTROPHY S/T KINASE-RELATED"/>
    <property type="match status" value="1"/>
</dbReference>
<feature type="region of interest" description="Disordered" evidence="2">
    <location>
        <begin position="95"/>
        <end position="124"/>
    </location>
</feature>
<dbReference type="GO" id="GO:0005856">
    <property type="term" value="C:cytoskeleton"/>
    <property type="evidence" value="ECO:0007669"/>
    <property type="project" value="TreeGrafter"/>
</dbReference>
<dbReference type="Proteomes" id="UP001215598">
    <property type="component" value="Unassembled WGS sequence"/>
</dbReference>
<feature type="compositionally biased region" description="Polar residues" evidence="2">
    <location>
        <begin position="546"/>
        <end position="556"/>
    </location>
</feature>
<dbReference type="InterPro" id="IPR050839">
    <property type="entry name" value="Rho-assoc_Ser/Thr_Kinase"/>
</dbReference>
<gene>
    <name evidence="3" type="ORF">B0H16DRAFT_746313</name>
</gene>
<feature type="coiled-coil region" evidence="1">
    <location>
        <begin position="329"/>
        <end position="399"/>
    </location>
</feature>
<feature type="compositionally biased region" description="Polar residues" evidence="2">
    <location>
        <begin position="479"/>
        <end position="491"/>
    </location>
</feature>
<dbReference type="GO" id="GO:0031032">
    <property type="term" value="P:actomyosin structure organization"/>
    <property type="evidence" value="ECO:0007669"/>
    <property type="project" value="TreeGrafter"/>
</dbReference>
<keyword evidence="1" id="KW-0175">Coiled coil</keyword>
<protein>
    <submittedName>
        <fullName evidence="3">Uncharacterized protein</fullName>
    </submittedName>
</protein>
<proteinExistence type="predicted"/>
<feature type="compositionally biased region" description="Polar residues" evidence="2">
    <location>
        <begin position="576"/>
        <end position="595"/>
    </location>
</feature>
<feature type="compositionally biased region" description="Pro residues" evidence="2">
    <location>
        <begin position="441"/>
        <end position="468"/>
    </location>
</feature>
<feature type="coiled-coil region" evidence="1">
    <location>
        <begin position="161"/>
        <end position="192"/>
    </location>
</feature>
<evidence type="ECO:0000313" key="4">
    <source>
        <dbReference type="Proteomes" id="UP001215598"/>
    </source>
</evidence>
<dbReference type="Gene3D" id="1.10.287.620">
    <property type="entry name" value="Helix Hairpins"/>
    <property type="match status" value="1"/>
</dbReference>
<evidence type="ECO:0000256" key="1">
    <source>
        <dbReference type="SAM" id="Coils"/>
    </source>
</evidence>
<dbReference type="AlphaFoldDB" id="A0AAD7J0W8"/>